<dbReference type="Gene3D" id="1.20.120.450">
    <property type="entry name" value="dinb family like domain"/>
    <property type="match status" value="1"/>
</dbReference>
<evidence type="ECO:0000259" key="1">
    <source>
        <dbReference type="Pfam" id="PF12867"/>
    </source>
</evidence>
<reference evidence="3" key="1">
    <citation type="submission" date="2016-10" db="EMBL/GenBank/DDBJ databases">
        <authorList>
            <person name="Varghese N."/>
            <person name="Submissions S."/>
        </authorList>
    </citation>
    <scope>NUCLEOTIDE SEQUENCE [LARGE SCALE GENOMIC DNA]</scope>
    <source>
        <strain evidence="3">DSM 22951</strain>
    </source>
</reference>
<dbReference type="SUPFAM" id="SSF141571">
    <property type="entry name" value="Pentapeptide repeat-like"/>
    <property type="match status" value="1"/>
</dbReference>
<name>A0A2Y8ZKU7_9MICO</name>
<dbReference type="Pfam" id="PF12867">
    <property type="entry name" value="DinB_2"/>
    <property type="match status" value="1"/>
</dbReference>
<organism evidence="2 3">
    <name type="scientific">Branchiibius hedensis</name>
    <dbReference type="NCBI Taxonomy" id="672460"/>
    <lineage>
        <taxon>Bacteria</taxon>
        <taxon>Bacillati</taxon>
        <taxon>Actinomycetota</taxon>
        <taxon>Actinomycetes</taxon>
        <taxon>Micrococcales</taxon>
        <taxon>Dermacoccaceae</taxon>
        <taxon>Branchiibius</taxon>
    </lineage>
</organism>
<dbReference type="SUPFAM" id="SSF109854">
    <property type="entry name" value="DinB/YfiT-like putative metalloenzymes"/>
    <property type="match status" value="1"/>
</dbReference>
<accession>A0A2Y8ZKU7</accession>
<dbReference type="AlphaFoldDB" id="A0A2Y8ZKU7"/>
<dbReference type="RefSeq" id="WP_109683789.1">
    <property type="nucleotide sequence ID" value="NZ_QGDN01000001.1"/>
</dbReference>
<evidence type="ECO:0000313" key="2">
    <source>
        <dbReference type="EMBL" id="SSA33041.1"/>
    </source>
</evidence>
<proteinExistence type="predicted"/>
<dbReference type="OrthoDB" id="3542438at2"/>
<dbReference type="InterPro" id="IPR024775">
    <property type="entry name" value="DinB-like"/>
</dbReference>
<dbReference type="InterPro" id="IPR001646">
    <property type="entry name" value="5peptide_repeat"/>
</dbReference>
<dbReference type="InterPro" id="IPR034660">
    <property type="entry name" value="DinB/YfiT-like"/>
</dbReference>
<dbReference type="EMBL" id="UESZ01000001">
    <property type="protein sequence ID" value="SSA33041.1"/>
    <property type="molecule type" value="Genomic_DNA"/>
</dbReference>
<feature type="domain" description="DinB-like" evidence="1">
    <location>
        <begin position="100"/>
        <end position="243"/>
    </location>
</feature>
<evidence type="ECO:0000313" key="3">
    <source>
        <dbReference type="Proteomes" id="UP000250028"/>
    </source>
</evidence>
<protein>
    <submittedName>
        <fullName evidence="2">Pentapeptide repeat-containing protein</fullName>
    </submittedName>
</protein>
<sequence length="254" mass="29072">MVDFQDEDLSTSRFTRVRLSGSNLDNVYFNDAQFREVDLSGTRFNGVSFERAQIWGDIDGLIINSVLVAPLIDAELDRRYPEHAMLKPTTAQGYRDAWRQLQHTWQPTLARAAALSEQQQNAHIGGEWSVIQTVRHLSFAITSWLDRAILGDPSPWQPLDLPWDQMPPHPDVPWDTDTDVTWAQARGLYDASASRLTAYLEGLRDDELGQPAKLSSNPNWPDEHPEVAECLRVILNETFWHHRFAVRDLDQLDN</sequence>
<gene>
    <name evidence="2" type="ORF">SAMN04489750_0312</name>
</gene>
<dbReference type="Pfam" id="PF00805">
    <property type="entry name" value="Pentapeptide"/>
    <property type="match status" value="1"/>
</dbReference>
<keyword evidence="3" id="KW-1185">Reference proteome</keyword>
<dbReference type="Gene3D" id="2.160.20.80">
    <property type="entry name" value="E3 ubiquitin-protein ligase SopA"/>
    <property type="match status" value="1"/>
</dbReference>
<dbReference type="Proteomes" id="UP000250028">
    <property type="component" value="Unassembled WGS sequence"/>
</dbReference>